<sequence>MKYYRALLPLLAGLPITSAQAQAPDTTTTHRHELGLTASPVLDRFFTRNRALPVGLLYKRRLGTGGRALRLGAQGSYQRQQRDDPYWPTVNDDFDYRTTQLELSAGLEWVRPLGRRWAVAAGADVGAGYRREYRYRLTFNTGDTGIRDQNGNPVPVYQEDRSTFTYRTALLRPFASVRFYVTPWLYASLETSITGSYTRLDDVFYSKRVRTDTNEAYIQTINGNPLTIDYDWHLRLHLIRQVTVHYCFGR</sequence>
<organism evidence="2 3">
    <name type="scientific">Hymenobacter jeollabukensis</name>
    <dbReference type="NCBI Taxonomy" id="2025313"/>
    <lineage>
        <taxon>Bacteria</taxon>
        <taxon>Pseudomonadati</taxon>
        <taxon>Bacteroidota</taxon>
        <taxon>Cytophagia</taxon>
        <taxon>Cytophagales</taxon>
        <taxon>Hymenobacteraceae</taxon>
        <taxon>Hymenobacter</taxon>
    </lineage>
</organism>
<dbReference type="Proteomes" id="UP000305517">
    <property type="component" value="Unassembled WGS sequence"/>
</dbReference>
<dbReference type="RefSeq" id="WP_138077035.1">
    <property type="nucleotide sequence ID" value="NZ_VAJM01000003.1"/>
</dbReference>
<proteinExistence type="predicted"/>
<keyword evidence="1" id="KW-0732">Signal</keyword>
<dbReference type="EMBL" id="VAJM01000003">
    <property type="protein sequence ID" value="TLM94204.1"/>
    <property type="molecule type" value="Genomic_DNA"/>
</dbReference>
<accession>A0A5R8WSN3</accession>
<keyword evidence="3" id="KW-1185">Reference proteome</keyword>
<comment type="caution">
    <text evidence="2">The sequence shown here is derived from an EMBL/GenBank/DDBJ whole genome shotgun (WGS) entry which is preliminary data.</text>
</comment>
<dbReference type="AlphaFoldDB" id="A0A5R8WSN3"/>
<reference evidence="2 3" key="1">
    <citation type="submission" date="2019-05" db="EMBL/GenBank/DDBJ databases">
        <title>Hymenobacter edaphi sp. nov., isolated from abandoned arsenic-contaminated farmland soil.</title>
        <authorList>
            <person name="Nie L."/>
        </authorList>
    </citation>
    <scope>NUCLEOTIDE SEQUENCE [LARGE SCALE GENOMIC DNA]</scope>
    <source>
        <strain evidence="2 3">1-3-3-8</strain>
    </source>
</reference>
<name>A0A5R8WSN3_9BACT</name>
<feature type="signal peptide" evidence="1">
    <location>
        <begin position="1"/>
        <end position="21"/>
    </location>
</feature>
<feature type="chain" id="PRO_5024424761" description="DUF2490 domain-containing protein" evidence="1">
    <location>
        <begin position="22"/>
        <end position="250"/>
    </location>
</feature>
<gene>
    <name evidence="2" type="ORF">FDY95_09320</name>
</gene>
<evidence type="ECO:0000313" key="2">
    <source>
        <dbReference type="EMBL" id="TLM94204.1"/>
    </source>
</evidence>
<evidence type="ECO:0000256" key="1">
    <source>
        <dbReference type="SAM" id="SignalP"/>
    </source>
</evidence>
<evidence type="ECO:0008006" key="4">
    <source>
        <dbReference type="Google" id="ProtNLM"/>
    </source>
</evidence>
<evidence type="ECO:0000313" key="3">
    <source>
        <dbReference type="Proteomes" id="UP000305517"/>
    </source>
</evidence>
<dbReference type="OrthoDB" id="884194at2"/>
<protein>
    <recommendedName>
        <fullName evidence="4">DUF2490 domain-containing protein</fullName>
    </recommendedName>
</protein>